<feature type="binding site" evidence="3">
    <location>
        <position position="147"/>
    </location>
    <ligand>
        <name>a divalent metal cation</name>
        <dbReference type="ChEBI" id="CHEBI:60240"/>
    </ligand>
</feature>
<dbReference type="Proteomes" id="UP001161389">
    <property type="component" value="Unassembled WGS sequence"/>
</dbReference>
<evidence type="ECO:0000256" key="3">
    <source>
        <dbReference type="PIRSR" id="PIRSR607837-1"/>
    </source>
</evidence>
<name>A0AA37SA73_9GAMM</name>
<accession>A0AA37SA73</accession>
<gene>
    <name evidence="4" type="ORF">GCM10007876_18530</name>
</gene>
<evidence type="ECO:0000313" key="5">
    <source>
        <dbReference type="Proteomes" id="UP001161389"/>
    </source>
</evidence>
<dbReference type="PANTHER" id="PTHR37302:SF1">
    <property type="entry name" value="PROTEIN DINB"/>
    <property type="match status" value="1"/>
</dbReference>
<feature type="binding site" evidence="3">
    <location>
        <position position="50"/>
    </location>
    <ligand>
        <name>a divalent metal cation</name>
        <dbReference type="ChEBI" id="CHEBI:60240"/>
    </ligand>
</feature>
<dbReference type="RefSeq" id="WP_284380967.1">
    <property type="nucleotide sequence ID" value="NZ_BSNM01000011.1"/>
</dbReference>
<evidence type="ECO:0000256" key="1">
    <source>
        <dbReference type="ARBA" id="ARBA00008635"/>
    </source>
</evidence>
<proteinExistence type="inferred from homology"/>
<dbReference type="Pfam" id="PF05163">
    <property type="entry name" value="DinB"/>
    <property type="match status" value="1"/>
</dbReference>
<sequence length="181" mass="20612">MEYQSHFILMADYNLRMNEQFYEAAGKLSEEEVSADKGAFFGSILGTLNHMLVGDLIWLSRFSTHSTRYQSLRALKDLPQPEGLDHVLYPNLELLTPVRKRVDASIRNWLLNEVEASDFTKTLTYQNVKGVTSERNFGELVSHFFNHQTHHRGQASTLLNQLGVDVGVTDFLIDIPDVRVG</sequence>
<dbReference type="SUPFAM" id="SSF109854">
    <property type="entry name" value="DinB/YfiT-like putative metalloenzymes"/>
    <property type="match status" value="1"/>
</dbReference>
<dbReference type="PANTHER" id="PTHR37302">
    <property type="entry name" value="SLR1116 PROTEIN"/>
    <property type="match status" value="1"/>
</dbReference>
<keyword evidence="5" id="KW-1185">Reference proteome</keyword>
<organism evidence="4 5">
    <name type="scientific">Litoribrevibacter albus</name>
    <dbReference type="NCBI Taxonomy" id="1473156"/>
    <lineage>
        <taxon>Bacteria</taxon>
        <taxon>Pseudomonadati</taxon>
        <taxon>Pseudomonadota</taxon>
        <taxon>Gammaproteobacteria</taxon>
        <taxon>Oceanospirillales</taxon>
        <taxon>Oceanospirillaceae</taxon>
        <taxon>Litoribrevibacter</taxon>
    </lineage>
</organism>
<dbReference type="Gene3D" id="1.20.120.450">
    <property type="entry name" value="dinb family like domain"/>
    <property type="match status" value="1"/>
</dbReference>
<dbReference type="GO" id="GO:0046872">
    <property type="term" value="F:metal ion binding"/>
    <property type="evidence" value="ECO:0007669"/>
    <property type="project" value="UniProtKB-KW"/>
</dbReference>
<evidence type="ECO:0008006" key="6">
    <source>
        <dbReference type="Google" id="ProtNLM"/>
    </source>
</evidence>
<reference evidence="4" key="2">
    <citation type="submission" date="2023-01" db="EMBL/GenBank/DDBJ databases">
        <title>Draft genome sequence of Litoribrevibacter albus strain NBRC 110071.</title>
        <authorList>
            <person name="Sun Q."/>
            <person name="Mori K."/>
        </authorList>
    </citation>
    <scope>NUCLEOTIDE SEQUENCE</scope>
    <source>
        <strain evidence="4">NBRC 110071</strain>
    </source>
</reference>
<dbReference type="InterPro" id="IPR007837">
    <property type="entry name" value="DinB"/>
</dbReference>
<dbReference type="InterPro" id="IPR034660">
    <property type="entry name" value="DinB/YfiT-like"/>
</dbReference>
<evidence type="ECO:0000256" key="2">
    <source>
        <dbReference type="ARBA" id="ARBA00022723"/>
    </source>
</evidence>
<reference evidence="4" key="1">
    <citation type="journal article" date="2014" name="Int. J. Syst. Evol. Microbiol.">
        <title>Complete genome sequence of Corynebacterium casei LMG S-19264T (=DSM 44701T), isolated from a smear-ripened cheese.</title>
        <authorList>
            <consortium name="US DOE Joint Genome Institute (JGI-PGF)"/>
            <person name="Walter F."/>
            <person name="Albersmeier A."/>
            <person name="Kalinowski J."/>
            <person name="Ruckert C."/>
        </authorList>
    </citation>
    <scope>NUCLEOTIDE SEQUENCE</scope>
    <source>
        <strain evidence="4">NBRC 110071</strain>
    </source>
</reference>
<feature type="binding site" evidence="3">
    <location>
        <position position="151"/>
    </location>
    <ligand>
        <name>a divalent metal cation</name>
        <dbReference type="ChEBI" id="CHEBI:60240"/>
    </ligand>
</feature>
<comment type="caution">
    <text evidence="4">The sequence shown here is derived from an EMBL/GenBank/DDBJ whole genome shotgun (WGS) entry which is preliminary data.</text>
</comment>
<keyword evidence="2 3" id="KW-0479">Metal-binding</keyword>
<dbReference type="AlphaFoldDB" id="A0AA37SA73"/>
<dbReference type="EMBL" id="BSNM01000011">
    <property type="protein sequence ID" value="GLQ31374.1"/>
    <property type="molecule type" value="Genomic_DNA"/>
</dbReference>
<protein>
    <recommendedName>
        <fullName evidence="6">Damage-inducible protein DinB</fullName>
    </recommendedName>
</protein>
<comment type="similarity">
    <text evidence="1">Belongs to the DinB family.</text>
</comment>
<evidence type="ECO:0000313" key="4">
    <source>
        <dbReference type="EMBL" id="GLQ31374.1"/>
    </source>
</evidence>